<keyword evidence="1" id="KW-0175">Coiled coil</keyword>
<reference evidence="3" key="1">
    <citation type="submission" date="2024-01" db="EMBL/GenBank/DDBJ databases">
        <authorList>
            <person name="Webb A."/>
        </authorList>
    </citation>
    <scope>NUCLEOTIDE SEQUENCE</scope>
    <source>
        <strain evidence="3">Pm1</strain>
    </source>
</reference>
<name>A0AAV1VD43_9STRA</name>
<feature type="compositionally biased region" description="Low complexity" evidence="2">
    <location>
        <begin position="221"/>
        <end position="248"/>
    </location>
</feature>
<dbReference type="AlphaFoldDB" id="A0AAV1VD43"/>
<evidence type="ECO:0000256" key="1">
    <source>
        <dbReference type="SAM" id="Coils"/>
    </source>
</evidence>
<gene>
    <name evidence="3" type="ORF">PM001_LOCUS29711</name>
</gene>
<feature type="region of interest" description="Disordered" evidence="2">
    <location>
        <begin position="41"/>
        <end position="91"/>
    </location>
</feature>
<proteinExistence type="predicted"/>
<evidence type="ECO:0000256" key="2">
    <source>
        <dbReference type="SAM" id="MobiDB-lite"/>
    </source>
</evidence>
<evidence type="ECO:0000313" key="3">
    <source>
        <dbReference type="EMBL" id="CAK7944561.1"/>
    </source>
</evidence>
<dbReference type="EMBL" id="CAKLBY020000309">
    <property type="protein sequence ID" value="CAK7944561.1"/>
    <property type="molecule type" value="Genomic_DNA"/>
</dbReference>
<evidence type="ECO:0000313" key="4">
    <source>
        <dbReference type="Proteomes" id="UP001162060"/>
    </source>
</evidence>
<feature type="compositionally biased region" description="Low complexity" evidence="2">
    <location>
        <begin position="62"/>
        <end position="83"/>
    </location>
</feature>
<sequence>MTKITLALNQTRPSLTKPALLRLTTLPTLLAFRDPVRNLDTAEADQASPAPADHLVDPVGFSVGSDDAPADDASSADSDVGSDQVHDVDTTEVDQLAKECEAIRRAVVESEQRVAPLRIGFDALARSFAQRGRELDQLRRKRALSHQELHRLRSSHAAHVEELALLRAERDQLSRDHQAQLNNLVNFVMELRSSVGLAYDKRRREQSAADPVPPPNKRARVTVTSSSVGPDSSASPSSTVAGPASPTTHSRSVSTHPKSRQASRPRLDVPKI</sequence>
<feature type="region of interest" description="Disordered" evidence="2">
    <location>
        <begin position="203"/>
        <end position="272"/>
    </location>
</feature>
<feature type="coiled-coil region" evidence="1">
    <location>
        <begin position="156"/>
        <end position="183"/>
    </location>
</feature>
<protein>
    <submittedName>
        <fullName evidence="3">Uncharacterized protein</fullName>
    </submittedName>
</protein>
<comment type="caution">
    <text evidence="3">The sequence shown here is derived from an EMBL/GenBank/DDBJ whole genome shotgun (WGS) entry which is preliminary data.</text>
</comment>
<dbReference type="Proteomes" id="UP001162060">
    <property type="component" value="Unassembled WGS sequence"/>
</dbReference>
<accession>A0AAV1VD43</accession>
<organism evidence="3 4">
    <name type="scientific">Peronospora matthiolae</name>
    <dbReference type="NCBI Taxonomy" id="2874970"/>
    <lineage>
        <taxon>Eukaryota</taxon>
        <taxon>Sar</taxon>
        <taxon>Stramenopiles</taxon>
        <taxon>Oomycota</taxon>
        <taxon>Peronosporomycetes</taxon>
        <taxon>Peronosporales</taxon>
        <taxon>Peronosporaceae</taxon>
        <taxon>Peronospora</taxon>
    </lineage>
</organism>